<feature type="transmembrane region" description="Helical" evidence="9">
    <location>
        <begin position="24"/>
        <end position="45"/>
    </location>
</feature>
<feature type="domain" description="Potassium channel" evidence="10">
    <location>
        <begin position="208"/>
        <end position="282"/>
    </location>
</feature>
<dbReference type="Proteomes" id="UP000594262">
    <property type="component" value="Unplaced"/>
</dbReference>
<keyword evidence="12" id="KW-1185">Reference proteome</keyword>
<evidence type="ECO:0000256" key="2">
    <source>
        <dbReference type="ARBA" id="ARBA00022448"/>
    </source>
</evidence>
<feature type="transmembrane region" description="Helical" evidence="9">
    <location>
        <begin position="197"/>
        <end position="218"/>
    </location>
</feature>
<evidence type="ECO:0000313" key="11">
    <source>
        <dbReference type="EnsemblMetazoa" id="CLYHEMP003896.1"/>
    </source>
</evidence>
<dbReference type="RefSeq" id="XP_066923608.1">
    <property type="nucleotide sequence ID" value="XM_067067507.1"/>
</dbReference>
<feature type="transmembrane region" description="Helical" evidence="9">
    <location>
        <begin position="257"/>
        <end position="282"/>
    </location>
</feature>
<proteinExistence type="inferred from homology"/>
<evidence type="ECO:0000256" key="6">
    <source>
        <dbReference type="ARBA" id="ARBA00023136"/>
    </source>
</evidence>
<organism evidence="11 12">
    <name type="scientific">Clytia hemisphaerica</name>
    <dbReference type="NCBI Taxonomy" id="252671"/>
    <lineage>
        <taxon>Eukaryota</taxon>
        <taxon>Metazoa</taxon>
        <taxon>Cnidaria</taxon>
        <taxon>Hydrozoa</taxon>
        <taxon>Hydroidolina</taxon>
        <taxon>Leptothecata</taxon>
        <taxon>Obeliida</taxon>
        <taxon>Clytiidae</taxon>
        <taxon>Clytia</taxon>
    </lineage>
</organism>
<dbReference type="InterPro" id="IPR013099">
    <property type="entry name" value="K_chnl_dom"/>
</dbReference>
<evidence type="ECO:0000256" key="4">
    <source>
        <dbReference type="ARBA" id="ARBA00022989"/>
    </source>
</evidence>
<dbReference type="Pfam" id="PF07885">
    <property type="entry name" value="Ion_trans_2"/>
    <property type="match status" value="2"/>
</dbReference>
<evidence type="ECO:0000256" key="7">
    <source>
        <dbReference type="ARBA" id="ARBA00023303"/>
    </source>
</evidence>
<feature type="transmembrane region" description="Helical" evidence="9">
    <location>
        <begin position="224"/>
        <end position="245"/>
    </location>
</feature>
<dbReference type="PANTHER" id="PTHR11003:SF345">
    <property type="entry name" value="TWIK FAMILY OF POTASSIUM CHANNELS PROTEIN 18"/>
    <property type="match status" value="1"/>
</dbReference>
<evidence type="ECO:0000259" key="10">
    <source>
        <dbReference type="Pfam" id="PF07885"/>
    </source>
</evidence>
<evidence type="ECO:0000256" key="3">
    <source>
        <dbReference type="ARBA" id="ARBA00022692"/>
    </source>
</evidence>
<dbReference type="GO" id="GO:0030322">
    <property type="term" value="P:stabilization of membrane potential"/>
    <property type="evidence" value="ECO:0007669"/>
    <property type="project" value="TreeGrafter"/>
</dbReference>
<dbReference type="AlphaFoldDB" id="A0A7M5UWP3"/>
<protein>
    <recommendedName>
        <fullName evidence="10">Potassium channel domain-containing protein</fullName>
    </recommendedName>
</protein>
<feature type="domain" description="Potassium channel" evidence="10">
    <location>
        <begin position="115"/>
        <end position="169"/>
    </location>
</feature>
<name>A0A7M5UWP3_9CNID</name>
<dbReference type="EnsemblMetazoa" id="CLYHEMT003896.1">
    <property type="protein sequence ID" value="CLYHEMP003896.1"/>
    <property type="gene ID" value="CLYHEMG003896"/>
</dbReference>
<keyword evidence="7 8" id="KW-0407">Ion channel</keyword>
<dbReference type="GO" id="GO:0015271">
    <property type="term" value="F:outward rectifier potassium channel activity"/>
    <property type="evidence" value="ECO:0007669"/>
    <property type="project" value="TreeGrafter"/>
</dbReference>
<comment type="subcellular location">
    <subcellularLocation>
        <location evidence="1">Membrane</location>
        <topology evidence="1">Multi-pass membrane protein</topology>
    </subcellularLocation>
</comment>
<dbReference type="GeneID" id="136810921"/>
<dbReference type="OrthoDB" id="297496at2759"/>
<dbReference type="PANTHER" id="PTHR11003">
    <property type="entry name" value="POTASSIUM CHANNEL, SUBFAMILY K"/>
    <property type="match status" value="1"/>
</dbReference>
<keyword evidence="3 8" id="KW-0812">Transmembrane</keyword>
<feature type="transmembrane region" description="Helical" evidence="9">
    <location>
        <begin position="148"/>
        <end position="166"/>
    </location>
</feature>
<keyword evidence="4 9" id="KW-1133">Transmembrane helix</keyword>
<dbReference type="PRINTS" id="PR01333">
    <property type="entry name" value="2POREKCHANEL"/>
</dbReference>
<dbReference type="GO" id="GO:0005886">
    <property type="term" value="C:plasma membrane"/>
    <property type="evidence" value="ECO:0007669"/>
    <property type="project" value="TreeGrafter"/>
</dbReference>
<sequence length="335" mass="38933">MIIEDIEESKIIFWKEILNNLKRFIAFSIAALAISLVSSIILFFVEECYFHVPEQCPADYQQSFELCQNVGTMNQTTFVNDTEAFELYINVTKFCHNRECKIDKYSQKSCTIDHKKFFKWMTFMLTTTFTIGYGNIVPKSTPGRGLTILIAIIGIPMASATVLFFGKAINNTIKYLIVCFENTCLKHEKIVWFKRKFALIHFLLTFTTVGTQALFYKFTAMSHYSYFDLIYFTCISMLTIGFGDITPNLQYYYQLDILMLVLITTVELVFFFWSFSLIGSFIDFLTSFESDFASQQNHHHQKKRENNVVDVPDENLKCHVEINRNTLDDKAPNIV</sequence>
<reference evidence="11" key="1">
    <citation type="submission" date="2021-01" db="UniProtKB">
        <authorList>
            <consortium name="EnsemblMetazoa"/>
        </authorList>
    </citation>
    <scope>IDENTIFICATION</scope>
</reference>
<keyword evidence="2 8" id="KW-0813">Transport</keyword>
<dbReference type="SUPFAM" id="SSF81324">
    <property type="entry name" value="Voltage-gated potassium channels"/>
    <property type="match status" value="2"/>
</dbReference>
<evidence type="ECO:0000256" key="9">
    <source>
        <dbReference type="SAM" id="Phobius"/>
    </source>
</evidence>
<keyword evidence="6 9" id="KW-0472">Membrane</keyword>
<evidence type="ECO:0000313" key="12">
    <source>
        <dbReference type="Proteomes" id="UP000594262"/>
    </source>
</evidence>
<dbReference type="InterPro" id="IPR003280">
    <property type="entry name" value="2pore_dom_K_chnl"/>
</dbReference>
<keyword evidence="5 8" id="KW-0406">Ion transport</keyword>
<dbReference type="Gene3D" id="1.10.287.70">
    <property type="match status" value="1"/>
</dbReference>
<dbReference type="GO" id="GO:0022841">
    <property type="term" value="F:potassium ion leak channel activity"/>
    <property type="evidence" value="ECO:0007669"/>
    <property type="project" value="TreeGrafter"/>
</dbReference>
<comment type="similarity">
    <text evidence="8">Belongs to the two pore domain potassium channel (TC 1.A.1.8) family.</text>
</comment>
<evidence type="ECO:0000256" key="1">
    <source>
        <dbReference type="ARBA" id="ARBA00004141"/>
    </source>
</evidence>
<evidence type="ECO:0000256" key="5">
    <source>
        <dbReference type="ARBA" id="ARBA00023065"/>
    </source>
</evidence>
<accession>A0A7M5UWP3</accession>
<evidence type="ECO:0000256" key="8">
    <source>
        <dbReference type="RuleBase" id="RU003857"/>
    </source>
</evidence>
<feature type="transmembrane region" description="Helical" evidence="9">
    <location>
        <begin position="117"/>
        <end position="136"/>
    </location>
</feature>